<dbReference type="Gene3D" id="2.60.120.560">
    <property type="entry name" value="Exo-inulinase, domain 1"/>
    <property type="match status" value="1"/>
</dbReference>
<gene>
    <name evidence="2" type="ORF">GT409_02590</name>
</gene>
<dbReference type="AlphaFoldDB" id="A0A6P1M8C4"/>
<feature type="chain" id="PRO_5027104953" evidence="1">
    <location>
        <begin position="24"/>
        <end position="860"/>
    </location>
</feature>
<feature type="signal peptide" evidence="1">
    <location>
        <begin position="1"/>
        <end position="23"/>
    </location>
</feature>
<dbReference type="KEGG" id="taer:GT409_02590"/>
<sequence>MMHWFSGITVLLNLFFAVETASAVQTDQLNVESRLPAYLNTDTAIMVFERHSADDVMSVTMSFQEQNTLQVPAPPQTVTLSGPGLRSEELIDISSWPDGEYKVFVSVDGDAAEPLVRGIRKQTIIPPEPPDGPFSVGGDKMFFVDDWYLEQTRGLKREVHPAELVPVEPWNSRPELKCPRNSIQSFWMDSNGKLNVEILAQTASRQTVSNYWVQSTDLENWTVVSAPAARHKDCSLVNLSTPSTAPANPIYRRYDPAVDGEVDLSQVRVRWSGTEENVMWGDIPIPYRSRIAVWEKPGGEVLILGDPITIDKHLFALDEIGTWADSNDNFGEARLSRDGKTLSCYQSRLIPRHDPFLVHYDNNLAERIMVTWSTTNGVNWTPRFFDAPTLDDPWSTQHYGVDMWYEEDRRLEFAYHKIYDVQRQKVYTELAYSRDGICWNRVPGGEPFLRNGAPGTFNYGYSITTGNRTRMSWDRYCYEPMQCINVLHFMFMSVYSKDDRSFVTPEFYADRFDGRMVGEYGVENSPVMNWYDSWQEICDMTKTQMFTPVFMRYRQDGWIGASPEQCQAEIITKPLLVAGGLSINAATDPDGCIVVEVLDTYGNELAEYCGQNAAVFKGDDVYAPLSWSNGGVMNLPSAPVKLRISLEKAELFTLKFNDEVQDSFDRADTTFSSNTEVIGDEWTSESPVNWALQNGMLAADYNVAGEYVLQHTAQETISGDGRGFDVSADVAGMFTYAWGGVVFNYQDQDNFYAVRFRAGTRWYQLVRVVNGVISACVTKEDALTEFSVGTLYTIRVRSTEEYQFNFEITDPAGTAILNPTTEGKDAAQNFTGGAAGLYVRSASSSDVPDVLFDNFSVMMH</sequence>
<reference evidence="2 3" key="1">
    <citation type="submission" date="2020-01" db="EMBL/GenBank/DDBJ databases">
        <title>Ponticoccus aerotolerans gen. nov., sp. nov., an anaerobic bacterium and proposal of Ponticoccusceae fam. nov., Ponticoccusles ord. nov. and Ponticoccuse classis nov. in the phylum Kiritimatiellaeota.</title>
        <authorList>
            <person name="Zhou L.Y."/>
            <person name="Du Z.J."/>
        </authorList>
    </citation>
    <scope>NUCLEOTIDE SEQUENCE [LARGE SCALE GENOMIC DNA]</scope>
    <source>
        <strain evidence="2 3">S-5007</strain>
    </source>
</reference>
<organism evidence="2 3">
    <name type="scientific">Tichowtungia aerotolerans</name>
    <dbReference type="NCBI Taxonomy" id="2697043"/>
    <lineage>
        <taxon>Bacteria</taxon>
        <taxon>Pseudomonadati</taxon>
        <taxon>Kiritimatiellota</taxon>
        <taxon>Tichowtungiia</taxon>
        <taxon>Tichowtungiales</taxon>
        <taxon>Tichowtungiaceae</taxon>
        <taxon>Tichowtungia</taxon>
    </lineage>
</organism>
<dbReference type="EMBL" id="CP047593">
    <property type="protein sequence ID" value="QHI68388.1"/>
    <property type="molecule type" value="Genomic_DNA"/>
</dbReference>
<keyword evidence="3" id="KW-1185">Reference proteome</keyword>
<protein>
    <submittedName>
        <fullName evidence="2">Uncharacterized protein</fullName>
    </submittedName>
</protein>
<evidence type="ECO:0000256" key="1">
    <source>
        <dbReference type="SAM" id="SignalP"/>
    </source>
</evidence>
<name>A0A6P1M8C4_9BACT</name>
<keyword evidence="1" id="KW-0732">Signal</keyword>
<dbReference type="Proteomes" id="UP000464954">
    <property type="component" value="Chromosome"/>
</dbReference>
<evidence type="ECO:0000313" key="3">
    <source>
        <dbReference type="Proteomes" id="UP000464954"/>
    </source>
</evidence>
<proteinExistence type="predicted"/>
<accession>A0A6P1M8C4</accession>
<dbReference type="RefSeq" id="WP_160626661.1">
    <property type="nucleotide sequence ID" value="NZ_CP047593.1"/>
</dbReference>
<evidence type="ECO:0000313" key="2">
    <source>
        <dbReference type="EMBL" id="QHI68388.1"/>
    </source>
</evidence>